<keyword evidence="2 4" id="KW-0479">Metal-binding</keyword>
<evidence type="ECO:0000313" key="5">
    <source>
        <dbReference type="EMBL" id="MBK1935410.1"/>
    </source>
</evidence>
<evidence type="ECO:0000256" key="2">
    <source>
        <dbReference type="ARBA" id="ARBA00022723"/>
    </source>
</evidence>
<reference evidence="7" key="4">
    <citation type="submission" date="2023-07" db="EMBL/GenBank/DDBJ databases">
        <title>A collection of bacterial strains from the Burkholderia cepacia Research Laboratory and Repository.</title>
        <authorList>
            <person name="Lipuma J."/>
            <person name="Spilker T."/>
            <person name="Caverly L."/>
        </authorList>
    </citation>
    <scope>NUCLEOTIDE SEQUENCE</scope>
    <source>
        <strain evidence="7">AU44979</strain>
    </source>
</reference>
<name>A0A0G3YVU5_9BURK</name>
<keyword evidence="9" id="KW-1185">Reference proteome</keyword>
<dbReference type="GO" id="GO:0008199">
    <property type="term" value="F:ferric iron binding"/>
    <property type="evidence" value="ECO:0007669"/>
    <property type="project" value="InterPro"/>
</dbReference>
<evidence type="ECO:0000313" key="8">
    <source>
        <dbReference type="EMBL" id="WFN18674.1"/>
    </source>
</evidence>
<dbReference type="Proteomes" id="UP000664048">
    <property type="component" value="Unassembled WGS sequence"/>
</dbReference>
<evidence type="ECO:0000313" key="6">
    <source>
        <dbReference type="EMBL" id="MBO1833621.1"/>
    </source>
</evidence>
<dbReference type="PANTHER" id="PTHR16821:SF2">
    <property type="entry name" value="FRATAXIN, MITOCHONDRIAL"/>
    <property type="match status" value="1"/>
</dbReference>
<dbReference type="Proteomes" id="UP000611459">
    <property type="component" value="Unassembled WGS sequence"/>
</dbReference>
<dbReference type="KEGG" id="bcon:NL30_19740"/>
<evidence type="ECO:0000313" key="10">
    <source>
        <dbReference type="Proteomes" id="UP001172109"/>
    </source>
</evidence>
<dbReference type="InterPro" id="IPR020895">
    <property type="entry name" value="Frataxin_CS"/>
</dbReference>
<evidence type="ECO:0000256" key="4">
    <source>
        <dbReference type="HAMAP-Rule" id="MF_00142"/>
    </source>
</evidence>
<dbReference type="EMBL" id="JAGEMX010000013">
    <property type="protein sequence ID" value="MBO1833621.1"/>
    <property type="molecule type" value="Genomic_DNA"/>
</dbReference>
<organism evidence="7 10">
    <name type="scientific">Burkholderia contaminans</name>
    <dbReference type="NCBI Taxonomy" id="488447"/>
    <lineage>
        <taxon>Bacteria</taxon>
        <taxon>Pseudomonadati</taxon>
        <taxon>Pseudomonadota</taxon>
        <taxon>Betaproteobacteria</taxon>
        <taxon>Burkholderiales</taxon>
        <taxon>Burkholderiaceae</taxon>
        <taxon>Burkholderia</taxon>
        <taxon>Burkholderia cepacia complex</taxon>
    </lineage>
</organism>
<keyword evidence="3 4" id="KW-0408">Iron</keyword>
<dbReference type="EMBL" id="CP090640">
    <property type="protein sequence ID" value="WFN18674.1"/>
    <property type="molecule type" value="Genomic_DNA"/>
</dbReference>
<dbReference type="Proteomes" id="UP001220209">
    <property type="component" value="Chromosome 1"/>
</dbReference>
<dbReference type="PANTHER" id="PTHR16821">
    <property type="entry name" value="FRATAXIN"/>
    <property type="match status" value="1"/>
</dbReference>
<evidence type="ECO:0000313" key="11">
    <source>
        <dbReference type="Proteomes" id="UP001220209"/>
    </source>
</evidence>
<dbReference type="NCBIfam" id="TIGR03421">
    <property type="entry name" value="FeS_CyaY"/>
    <property type="match status" value="1"/>
</dbReference>
<protein>
    <recommendedName>
        <fullName evidence="4">Iron-sulfur cluster assembly protein CyaY</fullName>
    </recommendedName>
</protein>
<dbReference type="SUPFAM" id="SSF55387">
    <property type="entry name" value="Frataxin/Nqo15-like"/>
    <property type="match status" value="1"/>
</dbReference>
<evidence type="ECO:0000256" key="3">
    <source>
        <dbReference type="ARBA" id="ARBA00023004"/>
    </source>
</evidence>
<dbReference type="AlphaFoldDB" id="A0A0G3YVU5"/>
<reference evidence="5" key="1">
    <citation type="submission" date="2021-01" db="EMBL/GenBank/DDBJ databases">
        <title>Outbreak of Burkholderia contaminns endophthalmitis traced to a clinical ventilation system.</title>
        <authorList>
            <person name="Lipuma J."/>
            <person name="Spilker T."/>
            <person name="Kratholm J."/>
        </authorList>
    </citation>
    <scope>NUCLEOTIDE SEQUENCE</scope>
    <source>
        <strain evidence="5">HI4954</strain>
    </source>
</reference>
<proteinExistence type="inferred from homology"/>
<dbReference type="Gene3D" id="3.30.920.10">
    <property type="entry name" value="Frataxin/CyaY"/>
    <property type="match status" value="1"/>
</dbReference>
<evidence type="ECO:0000256" key="1">
    <source>
        <dbReference type="ARBA" id="ARBA00008183"/>
    </source>
</evidence>
<dbReference type="InterPro" id="IPR036524">
    <property type="entry name" value="Frataxin/CyaY_sf"/>
</dbReference>
<comment type="similarity">
    <text evidence="1 4">Belongs to the frataxin family.</text>
</comment>
<dbReference type="PROSITE" id="PS50810">
    <property type="entry name" value="FRATAXIN_2"/>
    <property type="match status" value="1"/>
</dbReference>
<dbReference type="EMBL" id="JAENIB010000030">
    <property type="protein sequence ID" value="MBK1935410.1"/>
    <property type="molecule type" value="Genomic_DNA"/>
</dbReference>
<dbReference type="SMART" id="SM01219">
    <property type="entry name" value="Frataxin_Cyay"/>
    <property type="match status" value="1"/>
</dbReference>
<gene>
    <name evidence="4 7" type="primary">cyaY</name>
    <name evidence="6" type="ORF">J4M89_29980</name>
    <name evidence="5" type="ORF">JIN94_36570</name>
    <name evidence="8" type="ORF">LXE91_06560</name>
    <name evidence="7" type="ORF">QZM56_20050</name>
</gene>
<evidence type="ECO:0000313" key="9">
    <source>
        <dbReference type="Proteomes" id="UP000664048"/>
    </source>
</evidence>
<reference evidence="6 9" key="2">
    <citation type="submission" date="2021-03" db="EMBL/GenBank/DDBJ databases">
        <title>Clinical course, treatment and visual outcome of an outbreak of Burkholderia contaminans endophthalmitis following cataract surgery.</title>
        <authorList>
            <person name="Lind C."/>
            <person name="Olsen K."/>
            <person name="Angelsen N.K."/>
            <person name="Krefting E.A."/>
            <person name="Fossen K."/>
            <person name="Gravningen K."/>
            <person name="Depoorter E."/>
            <person name="Vandamme P."/>
            <person name="Bertelsen G."/>
        </authorList>
    </citation>
    <scope>NUCLEOTIDE SEQUENCE [LARGE SCALE GENOMIC DNA]</scope>
    <source>
        <strain evidence="6 9">51242556</strain>
    </source>
</reference>
<dbReference type="InterPro" id="IPR047584">
    <property type="entry name" value="CyaY"/>
</dbReference>
<reference evidence="8 11" key="3">
    <citation type="submission" date="2021-12" db="EMBL/GenBank/DDBJ databases">
        <title>Genomic and phenotypic characterization of three Burkholderia contaminans isolates recovered from different sources.</title>
        <authorList>
            <person name="Lopez De Volder A."/>
            <person name="Fan Y."/>
            <person name="Nunvar J."/>
            <person name="Herrera T."/>
            <person name="Timp W."/>
            <person name="Degrossi J."/>
        </authorList>
    </citation>
    <scope>NUCLEOTIDE SEQUENCE [LARGE SCALE GENOMIC DNA]</scope>
    <source>
        <strain evidence="8 11">LMG 23361</strain>
    </source>
</reference>
<dbReference type="EMBL" id="JAUJQS010000013">
    <property type="protein sequence ID" value="MDN7566800.1"/>
    <property type="molecule type" value="Genomic_DNA"/>
</dbReference>
<dbReference type="Pfam" id="PF01491">
    <property type="entry name" value="Frataxin_Cyay"/>
    <property type="match status" value="1"/>
</dbReference>
<sequence>MSDTEYLTRAEAVLAAVERTVDDANDGDHDIDLERNGSVLTLTFENGSKIIVNLQPPMKEVWIAAKAGGFHYRFIDGEWRDTRTGTEFFSALTEYATQQAGLPITFSAP</sequence>
<dbReference type="Proteomes" id="UP001172109">
    <property type="component" value="Unassembled WGS sequence"/>
</dbReference>
<dbReference type="PROSITE" id="PS01344">
    <property type="entry name" value="FRATAXIN_1"/>
    <property type="match status" value="1"/>
</dbReference>
<accession>A0A0G3YVU5</accession>
<dbReference type="CDD" id="cd00503">
    <property type="entry name" value="Frataxin"/>
    <property type="match status" value="1"/>
</dbReference>
<dbReference type="GO" id="GO:0016226">
    <property type="term" value="P:iron-sulfur cluster assembly"/>
    <property type="evidence" value="ECO:0007669"/>
    <property type="project" value="UniProtKB-UniRule"/>
</dbReference>
<dbReference type="InterPro" id="IPR002908">
    <property type="entry name" value="Frataxin/CyaY"/>
</dbReference>
<dbReference type="HAMAP" id="MF_00142">
    <property type="entry name" value="CyaY"/>
    <property type="match status" value="1"/>
</dbReference>
<dbReference type="RefSeq" id="WP_039366759.1">
    <property type="nucleotide sequence ID" value="NZ_AP018358.1"/>
</dbReference>
<evidence type="ECO:0000313" key="7">
    <source>
        <dbReference type="EMBL" id="MDN7566800.1"/>
    </source>
</evidence>
<dbReference type="GeneID" id="93193413"/>
<dbReference type="OrthoDB" id="285675at2"/>
<dbReference type="GO" id="GO:0005829">
    <property type="term" value="C:cytosol"/>
    <property type="evidence" value="ECO:0007669"/>
    <property type="project" value="TreeGrafter"/>
</dbReference>
<dbReference type="GO" id="GO:0008198">
    <property type="term" value="F:ferrous iron binding"/>
    <property type="evidence" value="ECO:0007669"/>
    <property type="project" value="TreeGrafter"/>
</dbReference>
<comment type="function">
    <text evidence="4">Involved in iron-sulfur (Fe-S) cluster assembly. May act as a regulator of Fe-S biogenesis.</text>
</comment>